<dbReference type="AlphaFoldDB" id="F6F2F0"/>
<dbReference type="HOGENOM" id="CLU_3358548_0_0_5"/>
<dbReference type="KEGG" id="sch:Sphch_2982"/>
<dbReference type="Proteomes" id="UP000007150">
    <property type="component" value="Chromosome 2"/>
</dbReference>
<organism evidence="2 3">
    <name type="scientific">Sphingobium chlorophenolicum L-1</name>
    <dbReference type="NCBI Taxonomy" id="690566"/>
    <lineage>
        <taxon>Bacteria</taxon>
        <taxon>Pseudomonadati</taxon>
        <taxon>Pseudomonadota</taxon>
        <taxon>Alphaproteobacteria</taxon>
        <taxon>Sphingomonadales</taxon>
        <taxon>Sphingomonadaceae</taxon>
        <taxon>Sphingobium</taxon>
    </lineage>
</organism>
<accession>F6F2F0</accession>
<sequence length="36" mass="3743">MTTTTIPTHPAFPVIPAKAGTHLPPHPEAQGRGNAQ</sequence>
<reference evidence="2 3" key="1">
    <citation type="submission" date="2011-05" db="EMBL/GenBank/DDBJ databases">
        <title>Complete sequence of chromosome 2 of Sphingobium chlorophenolicum L-1.</title>
        <authorList>
            <consortium name="US DOE Joint Genome Institute"/>
            <person name="Lucas S."/>
            <person name="Han J."/>
            <person name="Lapidus A."/>
            <person name="Cheng J.-F."/>
            <person name="Goodwin L."/>
            <person name="Pitluck S."/>
            <person name="Peters L."/>
            <person name="Daligault H."/>
            <person name="Han C."/>
            <person name="Tapia R."/>
            <person name="Land M."/>
            <person name="Hauser L."/>
            <person name="Kyrpides N."/>
            <person name="Ivanova N."/>
            <person name="Pagani I."/>
            <person name="Turner P."/>
            <person name="Copley S."/>
            <person name="Woyke T."/>
        </authorList>
    </citation>
    <scope>NUCLEOTIDE SEQUENCE [LARGE SCALE GENOMIC DNA]</scope>
    <source>
        <strain evidence="2 3">L-1</strain>
    </source>
</reference>
<gene>
    <name evidence="2" type="ORF">Sphch_2982</name>
</gene>
<evidence type="ECO:0000313" key="2">
    <source>
        <dbReference type="EMBL" id="AEG50612.1"/>
    </source>
</evidence>
<evidence type="ECO:0000313" key="3">
    <source>
        <dbReference type="Proteomes" id="UP000007150"/>
    </source>
</evidence>
<proteinExistence type="predicted"/>
<feature type="region of interest" description="Disordered" evidence="1">
    <location>
        <begin position="1"/>
        <end position="36"/>
    </location>
</feature>
<keyword evidence="3" id="KW-1185">Reference proteome</keyword>
<evidence type="ECO:0000256" key="1">
    <source>
        <dbReference type="SAM" id="MobiDB-lite"/>
    </source>
</evidence>
<protein>
    <submittedName>
        <fullName evidence="2">Uncharacterized protein</fullName>
    </submittedName>
</protein>
<name>F6F2F0_SPHCR</name>
<dbReference type="EMBL" id="CP002799">
    <property type="protein sequence ID" value="AEG50612.1"/>
    <property type="molecule type" value="Genomic_DNA"/>
</dbReference>